<evidence type="ECO:0000313" key="2">
    <source>
        <dbReference type="EMBL" id="KAF5781825.1"/>
    </source>
</evidence>
<feature type="compositionally biased region" description="Basic residues" evidence="1">
    <location>
        <begin position="58"/>
        <end position="72"/>
    </location>
</feature>
<keyword evidence="4" id="KW-1185">Reference proteome</keyword>
<proteinExistence type="predicted"/>
<feature type="region of interest" description="Disordered" evidence="1">
    <location>
        <begin position="1"/>
        <end position="103"/>
    </location>
</feature>
<protein>
    <submittedName>
        <fullName evidence="3">Uncharacterized protein</fullName>
    </submittedName>
</protein>
<organism evidence="3 4">
    <name type="scientific">Helianthus annuus</name>
    <name type="common">Common sunflower</name>
    <dbReference type="NCBI Taxonomy" id="4232"/>
    <lineage>
        <taxon>Eukaryota</taxon>
        <taxon>Viridiplantae</taxon>
        <taxon>Streptophyta</taxon>
        <taxon>Embryophyta</taxon>
        <taxon>Tracheophyta</taxon>
        <taxon>Spermatophyta</taxon>
        <taxon>Magnoliopsida</taxon>
        <taxon>eudicotyledons</taxon>
        <taxon>Gunneridae</taxon>
        <taxon>Pentapetalae</taxon>
        <taxon>asterids</taxon>
        <taxon>campanulids</taxon>
        <taxon>Asterales</taxon>
        <taxon>Asteraceae</taxon>
        <taxon>Asteroideae</taxon>
        <taxon>Heliantheae alliance</taxon>
        <taxon>Heliantheae</taxon>
        <taxon>Helianthus</taxon>
    </lineage>
</organism>
<name>A0A251T8F5_HELAN</name>
<gene>
    <name evidence="3" type="ORF">HannXRQ_Chr11g0329631</name>
    <name evidence="2" type="ORF">HanXRQr2_Chr11g0488341</name>
</gene>
<dbReference type="InParanoid" id="A0A251T8F5"/>
<feature type="compositionally biased region" description="Basic and acidic residues" evidence="1">
    <location>
        <begin position="80"/>
        <end position="103"/>
    </location>
</feature>
<dbReference type="EMBL" id="MNCJ02000326">
    <property type="protein sequence ID" value="KAF5781825.1"/>
    <property type="molecule type" value="Genomic_DNA"/>
</dbReference>
<evidence type="ECO:0000313" key="3">
    <source>
        <dbReference type="EMBL" id="OTG07368.1"/>
    </source>
</evidence>
<reference evidence="2" key="3">
    <citation type="submission" date="2020-06" db="EMBL/GenBank/DDBJ databases">
        <title>Helianthus annuus Genome sequencing and assembly Release 2.</title>
        <authorList>
            <person name="Gouzy J."/>
            <person name="Langlade N."/>
            <person name="Munos S."/>
        </authorList>
    </citation>
    <scope>NUCLEOTIDE SEQUENCE</scope>
    <source>
        <tissue evidence="2">Leaves</tissue>
    </source>
</reference>
<reference evidence="3" key="2">
    <citation type="submission" date="2017-02" db="EMBL/GenBank/DDBJ databases">
        <title>Sunflower complete genome.</title>
        <authorList>
            <person name="Langlade N."/>
            <person name="Munos S."/>
        </authorList>
    </citation>
    <scope>NUCLEOTIDE SEQUENCE [LARGE SCALE GENOMIC DNA]</scope>
    <source>
        <tissue evidence="3">Leaves</tissue>
    </source>
</reference>
<dbReference type="Proteomes" id="UP000215914">
    <property type="component" value="Chromosome 11"/>
</dbReference>
<dbReference type="EMBL" id="CM007900">
    <property type="protein sequence ID" value="OTG07368.1"/>
    <property type="molecule type" value="Genomic_DNA"/>
</dbReference>
<accession>A0A251T8F5</accession>
<dbReference type="AlphaFoldDB" id="A0A251T8F5"/>
<dbReference type="Gramene" id="mRNA:HanXRQr2_Chr11g0488341">
    <property type="protein sequence ID" value="CDS:HanXRQr2_Chr11g0488341.1"/>
    <property type="gene ID" value="HanXRQr2_Chr11g0488341"/>
</dbReference>
<sequence>MQTQRIKHTDPQHPPLFEQQDGPPPLLGGGERRRWGQTTKKDRRRERAGKVRETSERWRRRKSPAGHTHGRHGLSTMISRRFEHEMETETREKQRKKTESARC</sequence>
<feature type="compositionally biased region" description="Basic and acidic residues" evidence="1">
    <location>
        <begin position="48"/>
        <end position="57"/>
    </location>
</feature>
<reference evidence="2 4" key="1">
    <citation type="journal article" date="2017" name="Nature">
        <title>The sunflower genome provides insights into oil metabolism, flowering and Asterid evolution.</title>
        <authorList>
            <person name="Badouin H."/>
            <person name="Gouzy J."/>
            <person name="Grassa C.J."/>
            <person name="Murat F."/>
            <person name="Staton S.E."/>
            <person name="Cottret L."/>
            <person name="Lelandais-Briere C."/>
            <person name="Owens G.L."/>
            <person name="Carrere S."/>
            <person name="Mayjonade B."/>
            <person name="Legrand L."/>
            <person name="Gill N."/>
            <person name="Kane N.C."/>
            <person name="Bowers J.E."/>
            <person name="Hubner S."/>
            <person name="Bellec A."/>
            <person name="Berard A."/>
            <person name="Berges H."/>
            <person name="Blanchet N."/>
            <person name="Boniface M.C."/>
            <person name="Brunel D."/>
            <person name="Catrice O."/>
            <person name="Chaidir N."/>
            <person name="Claudel C."/>
            <person name="Donnadieu C."/>
            <person name="Faraut T."/>
            <person name="Fievet G."/>
            <person name="Helmstetter N."/>
            <person name="King M."/>
            <person name="Knapp S.J."/>
            <person name="Lai Z."/>
            <person name="Le Paslier M.C."/>
            <person name="Lippi Y."/>
            <person name="Lorenzon L."/>
            <person name="Mandel J.R."/>
            <person name="Marage G."/>
            <person name="Marchand G."/>
            <person name="Marquand E."/>
            <person name="Bret-Mestries E."/>
            <person name="Morien E."/>
            <person name="Nambeesan S."/>
            <person name="Nguyen T."/>
            <person name="Pegot-Espagnet P."/>
            <person name="Pouilly N."/>
            <person name="Raftis F."/>
            <person name="Sallet E."/>
            <person name="Schiex T."/>
            <person name="Thomas J."/>
            <person name="Vandecasteele C."/>
            <person name="Vares D."/>
            <person name="Vear F."/>
            <person name="Vautrin S."/>
            <person name="Crespi M."/>
            <person name="Mangin B."/>
            <person name="Burke J.M."/>
            <person name="Salse J."/>
            <person name="Munos S."/>
            <person name="Vincourt P."/>
            <person name="Rieseberg L.H."/>
            <person name="Langlade N.B."/>
        </authorList>
    </citation>
    <scope>NUCLEOTIDE SEQUENCE [LARGE SCALE GENOMIC DNA]</scope>
    <source>
        <strain evidence="4">cv. SF193</strain>
        <tissue evidence="2">Leaves</tissue>
    </source>
</reference>
<evidence type="ECO:0000256" key="1">
    <source>
        <dbReference type="SAM" id="MobiDB-lite"/>
    </source>
</evidence>
<evidence type="ECO:0000313" key="4">
    <source>
        <dbReference type="Proteomes" id="UP000215914"/>
    </source>
</evidence>